<dbReference type="PANTHER" id="PTHR31941">
    <property type="entry name" value="CYTOSKELETAL SIGNALING PROTEIN SLM1"/>
    <property type="match status" value="1"/>
</dbReference>
<dbReference type="InParanoid" id="D8QLT2"/>
<dbReference type="AlphaFoldDB" id="D8QLT2"/>
<feature type="region of interest" description="Disordered" evidence="2">
    <location>
        <begin position="506"/>
        <end position="569"/>
    </location>
</feature>
<dbReference type="KEGG" id="scm:SCHCO_02104189"/>
<evidence type="ECO:0000256" key="2">
    <source>
        <dbReference type="SAM" id="MobiDB-lite"/>
    </source>
</evidence>
<dbReference type="InterPro" id="IPR027267">
    <property type="entry name" value="AH/BAR_dom_sf"/>
</dbReference>
<dbReference type="VEuPathDB" id="FungiDB:SCHCODRAFT_02104189"/>
<dbReference type="eggNOG" id="ENOG502QRAF">
    <property type="taxonomic scope" value="Eukaryota"/>
</dbReference>
<dbReference type="InterPro" id="IPR046868">
    <property type="entry name" value="BAR_4"/>
</dbReference>
<reference evidence="4 5" key="1">
    <citation type="journal article" date="2010" name="Nat. Biotechnol.">
        <title>Genome sequence of the model mushroom Schizophyllum commune.</title>
        <authorList>
            <person name="Ohm R.A."/>
            <person name="de Jong J.F."/>
            <person name="Lugones L.G."/>
            <person name="Aerts A."/>
            <person name="Kothe E."/>
            <person name="Stajich J.E."/>
            <person name="de Vries R.P."/>
            <person name="Record E."/>
            <person name="Levasseur A."/>
            <person name="Baker S.E."/>
            <person name="Bartholomew K.A."/>
            <person name="Coutinho P.M."/>
            <person name="Erdmann S."/>
            <person name="Fowler T.J."/>
            <person name="Gathman A.C."/>
            <person name="Lombard V."/>
            <person name="Henrissat B."/>
            <person name="Knabe N."/>
            <person name="Kuees U."/>
            <person name="Lilly W.W."/>
            <person name="Lindquist E."/>
            <person name="Lucas S."/>
            <person name="Magnuson J.K."/>
            <person name="Piumi F."/>
            <person name="Raudaskoski M."/>
            <person name="Salamov A."/>
            <person name="Schmutz J."/>
            <person name="Schwarze F.W.M.R."/>
            <person name="vanKuyk P.A."/>
            <person name="Horton J.S."/>
            <person name="Grigoriev I.V."/>
            <person name="Woesten H.A.B."/>
        </authorList>
    </citation>
    <scope>NUCLEOTIDE SEQUENCE [LARGE SCALE GENOMIC DNA]</scope>
    <source>
        <strain evidence="5">H4-8 / FGSC 9210</strain>
    </source>
</reference>
<gene>
    <name evidence="4" type="ORF">SCHCODRAFT_258970</name>
</gene>
<name>D8QLT2_SCHCM</name>
<dbReference type="FunCoup" id="D8QLT2">
    <property type="interactions" value="27"/>
</dbReference>
<evidence type="ECO:0000313" key="5">
    <source>
        <dbReference type="Proteomes" id="UP000007431"/>
    </source>
</evidence>
<dbReference type="EMBL" id="GL377319">
    <property type="protein sequence ID" value="EFI91084.1"/>
    <property type="molecule type" value="Genomic_DNA"/>
</dbReference>
<dbReference type="SMART" id="SM00233">
    <property type="entry name" value="PH"/>
    <property type="match status" value="1"/>
</dbReference>
<dbReference type="InterPro" id="IPR001849">
    <property type="entry name" value="PH_domain"/>
</dbReference>
<dbReference type="InterPro" id="IPR043453">
    <property type="entry name" value="Slm1_PH"/>
</dbReference>
<dbReference type="Pfam" id="PF20400">
    <property type="entry name" value="BAR_4"/>
    <property type="match status" value="1"/>
</dbReference>
<keyword evidence="1" id="KW-0597">Phosphoprotein</keyword>
<accession>D8QLT2</accession>
<feature type="compositionally biased region" description="Basic and acidic residues" evidence="2">
    <location>
        <begin position="506"/>
        <end position="516"/>
    </location>
</feature>
<feature type="region of interest" description="Disordered" evidence="2">
    <location>
        <begin position="457"/>
        <end position="478"/>
    </location>
</feature>
<sequence>MSDSLSRSASGKFSGLSRNTTLVRRNVNPQETQPSDVLVERFTAWKHAIKQLTAYFEGIAEAEHDNAKELAKLSAVIQLPFKPGNQFSEEGGIQDIYASIRDKTRVIADHNTSLAKNIEATIVQDLQRTHGDIKSHIKNIQSNAGKLATAVAKERELSTKIMAELGSSVTNMQQMPMNVTPKNDPYVVNQTVRKQMRKQIESENMLHNAILAAQAQSADFEGGIVRGINSAWSRYAQLHAQMVGAVQQVQTALAAQLGGLAPSAEWEAFKRRAEGHLDPKTPLRDPTKLSYPLQDDKVVQPVRVGVLERKKRYTRRYSESLYVLTPAGFLHEYDTTDPGLIEDKAPIFSLFLPACTLGPPSDATSKSFKFNVEGRKDSNGTLAGSLHIKRSTYAWTFKARTRADMEAWWEDMRACAARALEVEEGTDHTGPVVAAVRGAGYQSSESDEEMYVSADEAGALSDGHETTSTKPPSYTEKGERVVGADAKALKDHQAAEVAHQDGIAHHEEATRHDRSSSEAVGPDTTSEGGVSRKVSQRRAEKAPEGQEPHVQFQEPAHIERSESKFKEIL</sequence>
<dbReference type="Proteomes" id="UP000007431">
    <property type="component" value="Unassembled WGS sequence"/>
</dbReference>
<dbReference type="PANTHER" id="PTHR31941:SF1">
    <property type="entry name" value="CYTOSKELETAL SIGNALING PROTEIN SLM1"/>
    <property type="match status" value="1"/>
</dbReference>
<evidence type="ECO:0000313" key="4">
    <source>
        <dbReference type="EMBL" id="EFI91084.1"/>
    </source>
</evidence>
<dbReference type="Pfam" id="PF20399">
    <property type="entry name" value="PH_20"/>
    <property type="match status" value="1"/>
</dbReference>
<dbReference type="OMA" id="SSENEWH"/>
<dbReference type="InterPro" id="IPR046869">
    <property type="entry name" value="SLM1/RGC1-like_PH"/>
</dbReference>
<dbReference type="CDD" id="cd13311">
    <property type="entry name" value="PH_Slm1"/>
    <property type="match status" value="1"/>
</dbReference>
<feature type="domain" description="PH" evidence="3">
    <location>
        <begin position="301"/>
        <end position="419"/>
    </location>
</feature>
<proteinExistence type="predicted"/>
<dbReference type="OrthoDB" id="3181654at2759"/>
<dbReference type="HOGENOM" id="CLU_018582_0_0_1"/>
<evidence type="ECO:0000259" key="3">
    <source>
        <dbReference type="SMART" id="SM00233"/>
    </source>
</evidence>
<dbReference type="InterPro" id="IPR011993">
    <property type="entry name" value="PH-like_dom_sf"/>
</dbReference>
<dbReference type="SUPFAM" id="SSF50729">
    <property type="entry name" value="PH domain-like"/>
    <property type="match status" value="1"/>
</dbReference>
<dbReference type="GeneID" id="9588900"/>
<keyword evidence="5" id="KW-1185">Reference proteome</keyword>
<feature type="compositionally biased region" description="Basic and acidic residues" evidence="2">
    <location>
        <begin position="556"/>
        <end position="569"/>
    </location>
</feature>
<dbReference type="SUPFAM" id="SSF103657">
    <property type="entry name" value="BAR/IMD domain-like"/>
    <property type="match status" value="1"/>
</dbReference>
<evidence type="ECO:0000256" key="1">
    <source>
        <dbReference type="ARBA" id="ARBA00022553"/>
    </source>
</evidence>
<organism evidence="5">
    <name type="scientific">Schizophyllum commune (strain H4-8 / FGSC 9210)</name>
    <name type="common">Split gill fungus</name>
    <dbReference type="NCBI Taxonomy" id="578458"/>
    <lineage>
        <taxon>Eukaryota</taxon>
        <taxon>Fungi</taxon>
        <taxon>Dikarya</taxon>
        <taxon>Basidiomycota</taxon>
        <taxon>Agaricomycotina</taxon>
        <taxon>Agaricomycetes</taxon>
        <taxon>Agaricomycetidae</taxon>
        <taxon>Agaricales</taxon>
        <taxon>Schizophyllaceae</taxon>
        <taxon>Schizophyllum</taxon>
    </lineage>
</organism>
<dbReference type="Gene3D" id="2.30.29.30">
    <property type="entry name" value="Pleckstrin-homology domain (PH domain)/Phosphotyrosine-binding domain (PTB)"/>
    <property type="match status" value="1"/>
</dbReference>
<dbReference type="STRING" id="578458.D8QLT2"/>
<feature type="compositionally biased region" description="Basic and acidic residues" evidence="2">
    <location>
        <begin position="537"/>
        <end position="547"/>
    </location>
</feature>
<dbReference type="RefSeq" id="XP_003025987.1">
    <property type="nucleotide sequence ID" value="XM_003025941.1"/>
</dbReference>
<protein>
    <recommendedName>
        <fullName evidence="3">PH domain-containing protein</fullName>
    </recommendedName>
</protein>
<dbReference type="Gene3D" id="1.20.1270.60">
    <property type="entry name" value="Arfaptin homology (AH) domain/BAR domain"/>
    <property type="match status" value="1"/>
</dbReference>